<dbReference type="NCBIfam" id="TIGR01692">
    <property type="entry name" value="HIBADH"/>
    <property type="match status" value="1"/>
</dbReference>
<proteinExistence type="inferred from homology"/>
<name>A0AAE3LQ62_9RHOB</name>
<keyword evidence="3 6" id="KW-0560">Oxidoreductase</keyword>
<dbReference type="RefSeq" id="WP_263952962.1">
    <property type="nucleotide sequence ID" value="NZ_JAOYFC010000001.1"/>
</dbReference>
<dbReference type="SUPFAM" id="SSF48179">
    <property type="entry name" value="6-phosphogluconate dehydrogenase C-terminal domain-like"/>
    <property type="match status" value="1"/>
</dbReference>
<dbReference type="SUPFAM" id="SSF51735">
    <property type="entry name" value="NAD(P)-binding Rossmann-fold domains"/>
    <property type="match status" value="1"/>
</dbReference>
<gene>
    <name evidence="10" type="primary">mmsB</name>
    <name evidence="10" type="ORF">OH136_06185</name>
</gene>
<dbReference type="Gene3D" id="3.90.226.10">
    <property type="entry name" value="2-enoyl-CoA Hydratase, Chain A, domain 1"/>
    <property type="match status" value="1"/>
</dbReference>
<dbReference type="InterPro" id="IPR013328">
    <property type="entry name" value="6PGD_dom2"/>
</dbReference>
<evidence type="ECO:0000256" key="4">
    <source>
        <dbReference type="ARBA" id="ARBA00023027"/>
    </source>
</evidence>
<evidence type="ECO:0000256" key="6">
    <source>
        <dbReference type="RuleBase" id="RU910714"/>
    </source>
</evidence>
<dbReference type="InterPro" id="IPR011548">
    <property type="entry name" value="HIBADH"/>
</dbReference>
<dbReference type="EC" id="1.1.1.31" evidence="6"/>
<evidence type="ECO:0000256" key="3">
    <source>
        <dbReference type="ARBA" id="ARBA00023002"/>
    </source>
</evidence>
<dbReference type="InterPro" id="IPR008927">
    <property type="entry name" value="6-PGluconate_DH-like_C_sf"/>
</dbReference>
<feature type="domain" description="3-hydroxyisobutyrate dehydrogenase-like NAD-binding" evidence="8">
    <location>
        <begin position="506"/>
        <end position="631"/>
    </location>
</feature>
<evidence type="ECO:0000256" key="5">
    <source>
        <dbReference type="ARBA" id="ARBA00049556"/>
    </source>
</evidence>
<dbReference type="GO" id="GO:0051287">
    <property type="term" value="F:NAD binding"/>
    <property type="evidence" value="ECO:0007669"/>
    <property type="project" value="InterPro"/>
</dbReference>
<dbReference type="Pfam" id="PF14833">
    <property type="entry name" value="NAD_binding_11"/>
    <property type="match status" value="1"/>
</dbReference>
<dbReference type="GO" id="GO:0009083">
    <property type="term" value="P:branched-chain amino acid catabolic process"/>
    <property type="evidence" value="ECO:0007669"/>
    <property type="project" value="UniProtKB-KW"/>
</dbReference>
<protein>
    <recommendedName>
        <fullName evidence="6">3-hydroxyisobutyrate dehydrogenase</fullName>
        <shortName evidence="6">HIBADH</shortName>
        <ecNumber evidence="6">1.1.1.31</ecNumber>
    </recommendedName>
</protein>
<dbReference type="PANTHER" id="PTHR22981">
    <property type="entry name" value="3-HYDROXYISOBUTYRATE DEHYDROGENASE-RELATED"/>
    <property type="match status" value="1"/>
</dbReference>
<dbReference type="Proteomes" id="UP001208041">
    <property type="component" value="Unassembled WGS sequence"/>
</dbReference>
<evidence type="ECO:0000259" key="7">
    <source>
        <dbReference type="Pfam" id="PF03446"/>
    </source>
</evidence>
<dbReference type="InterPro" id="IPR002204">
    <property type="entry name" value="3-OH-isobutyrate_DH-rel_CS"/>
</dbReference>
<organism evidence="10 11">
    <name type="scientific">Halocynthiibacter halioticoli</name>
    <dbReference type="NCBI Taxonomy" id="2986804"/>
    <lineage>
        <taxon>Bacteria</taxon>
        <taxon>Pseudomonadati</taxon>
        <taxon>Pseudomonadota</taxon>
        <taxon>Alphaproteobacteria</taxon>
        <taxon>Rhodobacterales</taxon>
        <taxon>Paracoccaceae</taxon>
        <taxon>Halocynthiibacter</taxon>
    </lineage>
</organism>
<evidence type="ECO:0000256" key="1">
    <source>
        <dbReference type="ARBA" id="ARBA00009080"/>
    </source>
</evidence>
<evidence type="ECO:0000313" key="10">
    <source>
        <dbReference type="EMBL" id="MCV6824142.1"/>
    </source>
</evidence>
<comment type="similarity">
    <text evidence="1 6">Belongs to the HIBADH-related family.</text>
</comment>
<dbReference type="InterPro" id="IPR045004">
    <property type="entry name" value="ECH_dom"/>
</dbReference>
<dbReference type="PANTHER" id="PTHR22981:SF7">
    <property type="entry name" value="3-HYDROXYISOBUTYRATE DEHYDROGENASE, MITOCHONDRIAL"/>
    <property type="match status" value="1"/>
</dbReference>
<keyword evidence="11" id="KW-1185">Reference proteome</keyword>
<sequence>MSLIHARKQGKIGRITLTRPKAMNALSAAMLAELSPVLRDWAEDDSVALVVIDGEGEKAFCAGGDVAEIHTWGTSGQVEKAQKFWREEYRMNAELFEYPKAIVSLMHGYVMGGGVGLGCHASHRVVCENSQISMPETVIGLIPDVGGSWLLGQAPGRLGEYLGITAGRMGPADAIFAGFADTYIPQSEWPALIEKLAETGDFNVVDTFGQTPPAGRYEPMMDDINAHFAGESMGDIVRSLRTQDTDFTSKCLDSIASKSPISMCATVELIHRQRASNLTIWKVLEQEYRFTHRAIEETDFIEGVRARLIDKDNAPVWKHESVEDVPPVLISRLLMPLGKDGFSKEEKGQTMKIGFIGLGNMGGPMATNLANAGHDVNGFDLVAPCPEKVNKAASAQDAAKDADIVITMLPNGAILKSVAEDILPVMKDGACLLDCSTVDVESARAVSEAAEKRGLLAADAPVSGGITGAAAGTLTFMVGGSEEAYKAALPLLDIMGQKSVHCGDAGAGQAAKICNNMILGVTMIATCEAFAMADKLGLDRQKMFDVVSTSSGYSWTMNAYCPAPGVGPQSPADNDYKPGFAAELMLKDLGLSQQAAESVDADTPMGKMALALYEKFVEDEDGKGMDFSAMLPRFEKRGRE</sequence>
<accession>A0AAE3LQ62</accession>
<dbReference type="InterPro" id="IPR029154">
    <property type="entry name" value="HIBADH-like_NADP-bd"/>
</dbReference>
<comment type="catalytic activity">
    <reaction evidence="6">
        <text>3-hydroxy-2-methylpropanoate + NAD(+) = 2-methyl-3-oxopropanoate + NADH + H(+)</text>
        <dbReference type="Rhea" id="RHEA:17681"/>
        <dbReference type="ChEBI" id="CHEBI:11805"/>
        <dbReference type="ChEBI" id="CHEBI:15378"/>
        <dbReference type="ChEBI" id="CHEBI:57540"/>
        <dbReference type="ChEBI" id="CHEBI:57700"/>
        <dbReference type="ChEBI" id="CHEBI:57945"/>
        <dbReference type="EC" id="1.1.1.31"/>
    </reaction>
</comment>
<comment type="pathway">
    <text evidence="6">Amino-acid degradation; L-valine degradation.</text>
</comment>
<evidence type="ECO:0000256" key="2">
    <source>
        <dbReference type="ARBA" id="ARBA00022456"/>
    </source>
</evidence>
<comment type="catalytic activity">
    <reaction evidence="5">
        <text>a (3S)-3-hydroxyacyl-CoA + NAD(+) = a 3-oxoacyl-CoA + NADH + H(+)</text>
        <dbReference type="Rhea" id="RHEA:22432"/>
        <dbReference type="ChEBI" id="CHEBI:15378"/>
        <dbReference type="ChEBI" id="CHEBI:57318"/>
        <dbReference type="ChEBI" id="CHEBI:57540"/>
        <dbReference type="ChEBI" id="CHEBI:57945"/>
        <dbReference type="ChEBI" id="CHEBI:90726"/>
        <dbReference type="EC" id="1.1.1.35"/>
    </reaction>
</comment>
<feature type="domain" description="6-phosphogluconate dehydrogenase NADP-binding" evidence="7">
    <location>
        <begin position="352"/>
        <end position="503"/>
    </location>
</feature>
<dbReference type="FunFam" id="1.10.1040.10:FF:000006">
    <property type="entry name" value="3-hydroxyisobutyrate dehydrogenase"/>
    <property type="match status" value="1"/>
</dbReference>
<dbReference type="GO" id="GO:0003857">
    <property type="term" value="F:(3S)-3-hydroxyacyl-CoA dehydrogenase (NAD+) activity"/>
    <property type="evidence" value="ECO:0007669"/>
    <property type="project" value="UniProtKB-EC"/>
</dbReference>
<comment type="caution">
    <text evidence="10">The sequence shown here is derived from an EMBL/GenBank/DDBJ whole genome shotgun (WGS) entry which is preliminary data.</text>
</comment>
<dbReference type="SUPFAM" id="SSF52096">
    <property type="entry name" value="ClpP/crotonase"/>
    <property type="match status" value="1"/>
</dbReference>
<dbReference type="GO" id="GO:0008442">
    <property type="term" value="F:3-hydroxyisobutyrate dehydrogenase activity"/>
    <property type="evidence" value="ECO:0007669"/>
    <property type="project" value="UniProtKB-EC"/>
</dbReference>
<feature type="domain" description="Enoyl-CoA hydratase/isomerase" evidence="9">
    <location>
        <begin position="12"/>
        <end position="332"/>
    </location>
</feature>
<keyword evidence="2 6" id="KW-0101">Branched-chain amino acid catabolism</keyword>
<dbReference type="InterPro" id="IPR036291">
    <property type="entry name" value="NAD(P)-bd_dom_sf"/>
</dbReference>
<evidence type="ECO:0000259" key="8">
    <source>
        <dbReference type="Pfam" id="PF14833"/>
    </source>
</evidence>
<evidence type="ECO:0000259" key="9">
    <source>
        <dbReference type="Pfam" id="PF16113"/>
    </source>
</evidence>
<dbReference type="InterPro" id="IPR029045">
    <property type="entry name" value="ClpP/crotonase-like_dom_sf"/>
</dbReference>
<dbReference type="Gene3D" id="1.10.1040.10">
    <property type="entry name" value="N-(1-d-carboxylethyl)-l-norvaline Dehydrogenase, domain 2"/>
    <property type="match status" value="1"/>
</dbReference>
<dbReference type="EMBL" id="JAOYFC010000001">
    <property type="protein sequence ID" value="MCV6824142.1"/>
    <property type="molecule type" value="Genomic_DNA"/>
</dbReference>
<dbReference type="PROSITE" id="PS00895">
    <property type="entry name" value="3_HYDROXYISOBUT_DH"/>
    <property type="match status" value="1"/>
</dbReference>
<dbReference type="GO" id="GO:0050661">
    <property type="term" value="F:NADP binding"/>
    <property type="evidence" value="ECO:0007669"/>
    <property type="project" value="InterPro"/>
</dbReference>
<evidence type="ECO:0000313" key="11">
    <source>
        <dbReference type="Proteomes" id="UP001208041"/>
    </source>
</evidence>
<dbReference type="Pfam" id="PF03446">
    <property type="entry name" value="NAD_binding_2"/>
    <property type="match status" value="1"/>
</dbReference>
<keyword evidence="4 6" id="KW-0520">NAD</keyword>
<dbReference type="NCBIfam" id="NF004127">
    <property type="entry name" value="PRK05617.1"/>
    <property type="match status" value="1"/>
</dbReference>
<reference evidence="10" key="1">
    <citation type="submission" date="2022-10" db="EMBL/GenBank/DDBJ databases">
        <authorList>
            <person name="Yue Y."/>
        </authorList>
    </citation>
    <scope>NUCLEOTIDE SEQUENCE</scope>
    <source>
        <strain evidence="10">Z654</strain>
    </source>
</reference>
<dbReference type="Pfam" id="PF16113">
    <property type="entry name" value="ECH_2"/>
    <property type="match status" value="1"/>
</dbReference>
<dbReference type="CDD" id="cd06558">
    <property type="entry name" value="crotonase-like"/>
    <property type="match status" value="1"/>
</dbReference>
<dbReference type="Gene3D" id="3.40.50.720">
    <property type="entry name" value="NAD(P)-binding Rossmann-like Domain"/>
    <property type="match status" value="1"/>
</dbReference>
<dbReference type="InterPro" id="IPR006115">
    <property type="entry name" value="6PGDH_NADP-bd"/>
</dbReference>
<dbReference type="AlphaFoldDB" id="A0AAE3LQ62"/>